<feature type="transmembrane region" description="Helical" evidence="1">
    <location>
        <begin position="202"/>
        <end position="219"/>
    </location>
</feature>
<keyword evidence="1" id="KW-1133">Transmembrane helix</keyword>
<dbReference type="GO" id="GO:0080120">
    <property type="term" value="P:CAAX-box protein maturation"/>
    <property type="evidence" value="ECO:0007669"/>
    <property type="project" value="UniProtKB-ARBA"/>
</dbReference>
<dbReference type="AlphaFoldDB" id="A0A315XN36"/>
<feature type="transmembrane region" description="Helical" evidence="1">
    <location>
        <begin position="71"/>
        <end position="90"/>
    </location>
</feature>
<feature type="transmembrane region" description="Helical" evidence="1">
    <location>
        <begin position="111"/>
        <end position="131"/>
    </location>
</feature>
<reference evidence="3 4" key="1">
    <citation type="submission" date="2017-03" db="EMBL/GenBank/DDBJ databases">
        <title>Genome sequence of Methanobrevibacter thaueri.</title>
        <authorList>
            <person name="Poehlein A."/>
            <person name="Seedorf H."/>
            <person name="Daniel R."/>
        </authorList>
    </citation>
    <scope>NUCLEOTIDE SEQUENCE [LARGE SCALE GENOMIC DNA]</scope>
    <source>
        <strain evidence="3 4">DSM 11995</strain>
    </source>
</reference>
<sequence>MTMNDKISDYITFPRTFENYRWYKPILVFILSLIILSILMVAIVAVFYLTVGPEFVKSVFSGGYEALTSPMAILFTDLLIIIFIPSLYIASKIVNDRPFSSYSSSRGGWNFKLFFKALVIPVILYIIFMAIDTAIRGPEGTYSFSLAFLLVILISVPLQSIAEEYVFRGFFMQTLGSWFRIPVLVLVLQAIIFALGHGYNSIGIFETFVSGIGFGFFAWKTNGIEVSSALHVANNFAVGLFVMLGLQASNSTPQLWDVATSIVFLIILYVIMYYVGKKTDWFGEIPENAQNEGLFNL</sequence>
<dbReference type="Proteomes" id="UP000251717">
    <property type="component" value="Unassembled WGS sequence"/>
</dbReference>
<dbReference type="GO" id="GO:0006508">
    <property type="term" value="P:proteolysis"/>
    <property type="evidence" value="ECO:0007669"/>
    <property type="project" value="UniProtKB-KW"/>
</dbReference>
<gene>
    <name evidence="3" type="ORF">MBBTH_08080</name>
</gene>
<evidence type="ECO:0000259" key="2">
    <source>
        <dbReference type="Pfam" id="PF02517"/>
    </source>
</evidence>
<keyword evidence="3" id="KW-0378">Hydrolase</keyword>
<organism evidence="3 4">
    <name type="scientific">Methanobrevibacter thaueri</name>
    <dbReference type="NCBI Taxonomy" id="190975"/>
    <lineage>
        <taxon>Archaea</taxon>
        <taxon>Methanobacteriati</taxon>
        <taxon>Methanobacteriota</taxon>
        <taxon>Methanomada group</taxon>
        <taxon>Methanobacteria</taxon>
        <taxon>Methanobacteriales</taxon>
        <taxon>Methanobacteriaceae</taxon>
        <taxon>Methanobrevibacter</taxon>
    </lineage>
</organism>
<dbReference type="InterPro" id="IPR003675">
    <property type="entry name" value="Rce1/LyrA-like_dom"/>
</dbReference>
<proteinExistence type="predicted"/>
<keyword evidence="1" id="KW-0472">Membrane</keyword>
<feature type="transmembrane region" description="Helical" evidence="1">
    <location>
        <begin position="26"/>
        <end position="51"/>
    </location>
</feature>
<protein>
    <submittedName>
        <fullName evidence="3">CAAX amino terminal protease self-immunity</fullName>
    </submittedName>
</protein>
<feature type="transmembrane region" description="Helical" evidence="1">
    <location>
        <begin position="143"/>
        <end position="166"/>
    </location>
</feature>
<name>A0A315XN36_9EURY</name>
<evidence type="ECO:0000313" key="3">
    <source>
        <dbReference type="EMBL" id="PWB87540.1"/>
    </source>
</evidence>
<keyword evidence="3" id="KW-0645">Protease</keyword>
<feature type="transmembrane region" description="Helical" evidence="1">
    <location>
        <begin position="255"/>
        <end position="275"/>
    </location>
</feature>
<evidence type="ECO:0000313" key="4">
    <source>
        <dbReference type="Proteomes" id="UP000251717"/>
    </source>
</evidence>
<dbReference type="GO" id="GO:0004175">
    <property type="term" value="F:endopeptidase activity"/>
    <property type="evidence" value="ECO:0007669"/>
    <property type="project" value="UniProtKB-ARBA"/>
</dbReference>
<accession>A0A315XN36</accession>
<feature type="transmembrane region" description="Helical" evidence="1">
    <location>
        <begin position="178"/>
        <end position="196"/>
    </location>
</feature>
<dbReference type="Pfam" id="PF02517">
    <property type="entry name" value="Rce1-like"/>
    <property type="match status" value="1"/>
</dbReference>
<keyword evidence="1" id="KW-0812">Transmembrane</keyword>
<keyword evidence="4" id="KW-1185">Reference proteome</keyword>
<evidence type="ECO:0000256" key="1">
    <source>
        <dbReference type="SAM" id="Phobius"/>
    </source>
</evidence>
<feature type="domain" description="CAAX prenyl protease 2/Lysostaphin resistance protein A-like" evidence="2">
    <location>
        <begin position="147"/>
        <end position="236"/>
    </location>
</feature>
<comment type="caution">
    <text evidence="3">The sequence shown here is derived from an EMBL/GenBank/DDBJ whole genome shotgun (WGS) entry which is preliminary data.</text>
</comment>
<feature type="transmembrane region" description="Helical" evidence="1">
    <location>
        <begin position="231"/>
        <end position="249"/>
    </location>
</feature>
<dbReference type="EMBL" id="MZGS01000019">
    <property type="protein sequence ID" value="PWB87540.1"/>
    <property type="molecule type" value="Genomic_DNA"/>
</dbReference>